<feature type="transmembrane region" description="Helical" evidence="1">
    <location>
        <begin position="213"/>
        <end position="234"/>
    </location>
</feature>
<sequence length="538" mass="61995">MDNHSQNIENLINSIKEKIGKPVSNRVVAATIESLGIRDKDTMNDFGMVSIRALADFVFKKIVSAPDYITIQNKKERELDNSTATKIFQASDYLMIKAKIFAKYYPMGILHLLPIFVQIIAIIFFGYSLWTYVGFNHMQSTAVVLGVIVGLISTGGFVQVIGRQASFYWNYEDYTMTRKTIDYLVMMGAKSIFMVLTVIFFTNFFFHVFPMKLLFVLFTYAFMVGMLLLVIAPLHTVKQRWFISIAIFLATTIAILLEKFTSISVYLTHWIGITIAIITSKAYLYFFLKNKIDKRQVDCNMEIKTPVMLYQNYHYFFYGFFIYIFIFTDRILAWSADVSGTIPYAIYFEKNYELGMDMAILVFLLLSGVLEYSLAAFSKFIDIGQKNTSYSCPEKYNGSLYKMYWQHISILLVSALLIFILIYFIITSSWGYQAQFNEVFQEVSLRVCLIGGVAYFFLAWGMLNTLYLFTLGQPVQPLRAIIIACLVNVFTGFLLSRFVSYEYSVGGLFIGALTFMLLTLKANIVFFKNLDYYYYAAY</sequence>
<feature type="transmembrane region" description="Helical" evidence="1">
    <location>
        <begin position="356"/>
        <end position="377"/>
    </location>
</feature>
<feature type="transmembrane region" description="Helical" evidence="1">
    <location>
        <begin position="481"/>
        <end position="499"/>
    </location>
</feature>
<feature type="transmembrane region" description="Helical" evidence="1">
    <location>
        <begin position="505"/>
        <end position="527"/>
    </location>
</feature>
<gene>
    <name evidence="2" type="ORF">IP98_00895</name>
</gene>
<dbReference type="Proteomes" id="UP000319848">
    <property type="component" value="Unassembled WGS sequence"/>
</dbReference>
<dbReference type="OrthoDB" id="442385at2"/>
<dbReference type="STRING" id="1341154.FCR2A7T_22140"/>
<dbReference type="RefSeq" id="WP_023571327.1">
    <property type="nucleotide sequence ID" value="NZ_AVBI01000019.1"/>
</dbReference>
<feature type="transmembrane region" description="Helical" evidence="1">
    <location>
        <begin position="142"/>
        <end position="162"/>
    </location>
</feature>
<organism evidence="2 3">
    <name type="scientific">Flavobacterium cauense R2A-7</name>
    <dbReference type="NCBI Taxonomy" id="1341154"/>
    <lineage>
        <taxon>Bacteria</taxon>
        <taxon>Pseudomonadati</taxon>
        <taxon>Bacteroidota</taxon>
        <taxon>Flavobacteriia</taxon>
        <taxon>Flavobacteriales</taxon>
        <taxon>Flavobacteriaceae</taxon>
        <taxon>Flavobacterium</taxon>
    </lineage>
</organism>
<feature type="transmembrane region" description="Helical" evidence="1">
    <location>
        <begin position="183"/>
        <end position="207"/>
    </location>
</feature>
<feature type="transmembrane region" description="Helical" evidence="1">
    <location>
        <begin position="444"/>
        <end position="469"/>
    </location>
</feature>
<keyword evidence="1" id="KW-0812">Transmembrane</keyword>
<feature type="transmembrane region" description="Helical" evidence="1">
    <location>
        <begin position="315"/>
        <end position="336"/>
    </location>
</feature>
<feature type="transmembrane region" description="Helical" evidence="1">
    <location>
        <begin position="104"/>
        <end position="130"/>
    </location>
</feature>
<evidence type="ECO:0000313" key="2">
    <source>
        <dbReference type="EMBL" id="TWI13748.1"/>
    </source>
</evidence>
<feature type="transmembrane region" description="Helical" evidence="1">
    <location>
        <begin position="241"/>
        <end position="257"/>
    </location>
</feature>
<evidence type="ECO:0008006" key="4">
    <source>
        <dbReference type="Google" id="ProtNLM"/>
    </source>
</evidence>
<reference evidence="2 3" key="1">
    <citation type="journal article" date="2015" name="Stand. Genomic Sci.">
        <title>Genomic Encyclopedia of Bacterial and Archaeal Type Strains, Phase III: the genomes of soil and plant-associated and newly described type strains.</title>
        <authorList>
            <person name="Whitman W.B."/>
            <person name="Woyke T."/>
            <person name="Klenk H.P."/>
            <person name="Zhou Y."/>
            <person name="Lilburn T.G."/>
            <person name="Beck B.J."/>
            <person name="De Vos P."/>
            <person name="Vandamme P."/>
            <person name="Eisen J.A."/>
            <person name="Garrity G."/>
            <person name="Hugenholtz P."/>
            <person name="Kyrpides N.C."/>
        </authorList>
    </citation>
    <scope>NUCLEOTIDE SEQUENCE [LARGE SCALE GENOMIC DNA]</scope>
    <source>
        <strain evidence="2 3">CGMCC 1.7270</strain>
    </source>
</reference>
<feature type="transmembrane region" description="Helical" evidence="1">
    <location>
        <begin position="263"/>
        <end position="286"/>
    </location>
</feature>
<proteinExistence type="predicted"/>
<protein>
    <recommendedName>
        <fullName evidence="4">Exopolysaccharide Exporter (EPS-E)</fullName>
    </recommendedName>
</protein>
<accession>V6RWF0</accession>
<comment type="caution">
    <text evidence="2">The sequence shown here is derived from an EMBL/GenBank/DDBJ whole genome shotgun (WGS) entry which is preliminary data.</text>
</comment>
<dbReference type="AlphaFoldDB" id="V6RWF0"/>
<name>V6RWF0_9FLAO</name>
<evidence type="ECO:0000313" key="3">
    <source>
        <dbReference type="Proteomes" id="UP000319848"/>
    </source>
</evidence>
<keyword evidence="1" id="KW-1133">Transmembrane helix</keyword>
<evidence type="ECO:0000256" key="1">
    <source>
        <dbReference type="SAM" id="Phobius"/>
    </source>
</evidence>
<keyword evidence="1" id="KW-0472">Membrane</keyword>
<dbReference type="EMBL" id="VLKQ01000003">
    <property type="protein sequence ID" value="TWI13748.1"/>
    <property type="molecule type" value="Genomic_DNA"/>
</dbReference>
<feature type="transmembrane region" description="Helical" evidence="1">
    <location>
        <begin position="410"/>
        <end position="432"/>
    </location>
</feature>
<keyword evidence="3" id="KW-1185">Reference proteome</keyword>